<evidence type="ECO:0000259" key="11">
    <source>
        <dbReference type="PROSITE" id="PS50109"/>
    </source>
</evidence>
<comment type="catalytic activity">
    <reaction evidence="1">
        <text>ATP + protein L-histidine = ADP + protein N-phospho-L-histidine.</text>
        <dbReference type="EC" id="2.7.13.3"/>
    </reaction>
</comment>
<dbReference type="Gene3D" id="3.30.565.10">
    <property type="entry name" value="Histidine kinase-like ATPase, C-terminal domain"/>
    <property type="match status" value="1"/>
</dbReference>
<dbReference type="GO" id="GO:0000155">
    <property type="term" value="F:phosphorelay sensor kinase activity"/>
    <property type="evidence" value="ECO:0007669"/>
    <property type="project" value="InterPro"/>
</dbReference>
<dbReference type="Pfam" id="PF02518">
    <property type="entry name" value="HATPase_c"/>
    <property type="match status" value="1"/>
</dbReference>
<dbReference type="InterPro" id="IPR036890">
    <property type="entry name" value="HATPase_C_sf"/>
</dbReference>
<dbReference type="GO" id="GO:0005886">
    <property type="term" value="C:plasma membrane"/>
    <property type="evidence" value="ECO:0007669"/>
    <property type="project" value="UniProtKB-SubCell"/>
</dbReference>
<accession>A0A4R6UGF0</accession>
<dbReference type="SUPFAM" id="SSF55874">
    <property type="entry name" value="ATPase domain of HSP90 chaperone/DNA topoisomerase II/histidine kinase"/>
    <property type="match status" value="1"/>
</dbReference>
<dbReference type="CDD" id="cd00082">
    <property type="entry name" value="HisKA"/>
    <property type="match status" value="1"/>
</dbReference>
<gene>
    <name evidence="13" type="ORF">EV696_12139</name>
</gene>
<organism evidence="13 14">
    <name type="scientific">Permianibacter aggregans</name>
    <dbReference type="NCBI Taxonomy" id="1510150"/>
    <lineage>
        <taxon>Bacteria</taxon>
        <taxon>Pseudomonadati</taxon>
        <taxon>Pseudomonadota</taxon>
        <taxon>Gammaproteobacteria</taxon>
        <taxon>Pseudomonadales</taxon>
        <taxon>Pseudomonadaceae</taxon>
        <taxon>Permianibacter</taxon>
    </lineage>
</organism>
<dbReference type="InterPro" id="IPR050980">
    <property type="entry name" value="2C_sensor_his_kinase"/>
</dbReference>
<evidence type="ECO:0000256" key="3">
    <source>
        <dbReference type="ARBA" id="ARBA00012438"/>
    </source>
</evidence>
<evidence type="ECO:0000256" key="10">
    <source>
        <dbReference type="SAM" id="Phobius"/>
    </source>
</evidence>
<dbReference type="EMBL" id="SNYM01000021">
    <property type="protein sequence ID" value="TDQ45076.1"/>
    <property type="molecule type" value="Genomic_DNA"/>
</dbReference>
<evidence type="ECO:0000313" key="14">
    <source>
        <dbReference type="Proteomes" id="UP000295375"/>
    </source>
</evidence>
<evidence type="ECO:0000256" key="2">
    <source>
        <dbReference type="ARBA" id="ARBA00004651"/>
    </source>
</evidence>
<dbReference type="InterPro" id="IPR003660">
    <property type="entry name" value="HAMP_dom"/>
</dbReference>
<feature type="transmembrane region" description="Helical" evidence="10">
    <location>
        <begin position="112"/>
        <end position="132"/>
    </location>
</feature>
<keyword evidence="7" id="KW-0547">Nucleotide-binding</keyword>
<dbReference type="SUPFAM" id="SSF47384">
    <property type="entry name" value="Homodimeric domain of signal transducing histidine kinase"/>
    <property type="match status" value="1"/>
</dbReference>
<dbReference type="Gene3D" id="6.10.340.10">
    <property type="match status" value="1"/>
</dbReference>
<dbReference type="Proteomes" id="UP000295375">
    <property type="component" value="Unassembled WGS sequence"/>
</dbReference>
<evidence type="ECO:0000256" key="7">
    <source>
        <dbReference type="ARBA" id="ARBA00022741"/>
    </source>
</evidence>
<dbReference type="Pfam" id="PF00672">
    <property type="entry name" value="HAMP"/>
    <property type="match status" value="1"/>
</dbReference>
<dbReference type="InterPro" id="IPR005467">
    <property type="entry name" value="His_kinase_dom"/>
</dbReference>
<evidence type="ECO:0000256" key="8">
    <source>
        <dbReference type="ARBA" id="ARBA00022777"/>
    </source>
</evidence>
<keyword evidence="6" id="KW-0808">Transferase</keyword>
<dbReference type="PROSITE" id="PS50109">
    <property type="entry name" value="HIS_KIN"/>
    <property type="match status" value="1"/>
</dbReference>
<dbReference type="OrthoDB" id="9815750at2"/>
<dbReference type="EC" id="2.7.13.3" evidence="3"/>
<keyword evidence="10" id="KW-0472">Membrane</keyword>
<dbReference type="CDD" id="cd06225">
    <property type="entry name" value="HAMP"/>
    <property type="match status" value="1"/>
</dbReference>
<proteinExistence type="predicted"/>
<feature type="domain" description="HAMP" evidence="12">
    <location>
        <begin position="130"/>
        <end position="184"/>
    </location>
</feature>
<keyword evidence="10" id="KW-1133">Transmembrane helix</keyword>
<keyword evidence="5" id="KW-0597">Phosphoprotein</keyword>
<evidence type="ECO:0000256" key="4">
    <source>
        <dbReference type="ARBA" id="ARBA00022475"/>
    </source>
</evidence>
<evidence type="ECO:0000256" key="9">
    <source>
        <dbReference type="ARBA" id="ARBA00022840"/>
    </source>
</evidence>
<keyword evidence="9" id="KW-0067">ATP-binding</keyword>
<name>A0A4R6UGF0_9GAMM</name>
<dbReference type="Gene3D" id="1.10.287.130">
    <property type="match status" value="1"/>
</dbReference>
<protein>
    <recommendedName>
        <fullName evidence="3">histidine kinase</fullName>
        <ecNumber evidence="3">2.7.13.3</ecNumber>
    </recommendedName>
</protein>
<dbReference type="SMART" id="SM00304">
    <property type="entry name" value="HAMP"/>
    <property type="match status" value="1"/>
</dbReference>
<evidence type="ECO:0000256" key="5">
    <source>
        <dbReference type="ARBA" id="ARBA00022553"/>
    </source>
</evidence>
<evidence type="ECO:0000256" key="6">
    <source>
        <dbReference type="ARBA" id="ARBA00022679"/>
    </source>
</evidence>
<comment type="subcellular location">
    <subcellularLocation>
        <location evidence="2">Cell membrane</location>
        <topology evidence="2">Multi-pass membrane protein</topology>
    </subcellularLocation>
</comment>
<evidence type="ECO:0000256" key="1">
    <source>
        <dbReference type="ARBA" id="ARBA00000085"/>
    </source>
</evidence>
<dbReference type="PROSITE" id="PS50885">
    <property type="entry name" value="HAMP"/>
    <property type="match status" value="1"/>
</dbReference>
<dbReference type="InterPro" id="IPR036097">
    <property type="entry name" value="HisK_dim/P_sf"/>
</dbReference>
<keyword evidence="14" id="KW-1185">Reference proteome</keyword>
<dbReference type="InterPro" id="IPR003661">
    <property type="entry name" value="HisK_dim/P_dom"/>
</dbReference>
<dbReference type="RefSeq" id="WP_133592865.1">
    <property type="nucleotide sequence ID" value="NZ_CP037953.1"/>
</dbReference>
<evidence type="ECO:0000259" key="12">
    <source>
        <dbReference type="PROSITE" id="PS50885"/>
    </source>
</evidence>
<keyword evidence="4" id="KW-1003">Cell membrane</keyword>
<dbReference type="GO" id="GO:0005524">
    <property type="term" value="F:ATP binding"/>
    <property type="evidence" value="ECO:0007669"/>
    <property type="project" value="UniProtKB-KW"/>
</dbReference>
<comment type="caution">
    <text evidence="13">The sequence shown here is derived from an EMBL/GenBank/DDBJ whole genome shotgun (WGS) entry which is preliminary data.</text>
</comment>
<evidence type="ECO:0000313" key="13">
    <source>
        <dbReference type="EMBL" id="TDQ45076.1"/>
    </source>
</evidence>
<feature type="domain" description="Histidine kinase" evidence="11">
    <location>
        <begin position="204"/>
        <end position="408"/>
    </location>
</feature>
<reference evidence="13 14" key="1">
    <citation type="submission" date="2019-03" db="EMBL/GenBank/DDBJ databases">
        <title>Genomic Encyclopedia of Type Strains, Phase IV (KMG-IV): sequencing the most valuable type-strain genomes for metagenomic binning, comparative biology and taxonomic classification.</title>
        <authorList>
            <person name="Goeker M."/>
        </authorList>
    </citation>
    <scope>NUCLEOTIDE SEQUENCE [LARGE SCALE GENOMIC DNA]</scope>
    <source>
        <strain evidence="13 14">DSM 103792</strain>
    </source>
</reference>
<dbReference type="SMART" id="SM00387">
    <property type="entry name" value="HATPase_c"/>
    <property type="match status" value="1"/>
</dbReference>
<dbReference type="AlphaFoldDB" id="A0A4R6UGF0"/>
<dbReference type="InterPro" id="IPR003594">
    <property type="entry name" value="HATPase_dom"/>
</dbReference>
<keyword evidence="10" id="KW-0812">Transmembrane</keyword>
<dbReference type="PANTHER" id="PTHR44936:SF10">
    <property type="entry name" value="SENSOR PROTEIN RSTB"/>
    <property type="match status" value="1"/>
</dbReference>
<dbReference type="PANTHER" id="PTHR44936">
    <property type="entry name" value="SENSOR PROTEIN CREC"/>
    <property type="match status" value="1"/>
</dbReference>
<keyword evidence="8 13" id="KW-0418">Kinase</keyword>
<sequence length="410" mass="45790">MSMRSALFLIMAALLSLLMGLQWWQHQQQSQQLAAALARTSFLVTRDTLEAVLFNPVLEPYGLASPALEMHLIADQRGQVLRIASAETVTDIRIDDQAVQQLLDQSTRQRNLWTMSLMFAALIVLALLTHGITRPLQRLRSRAADVARGELGAQIEPSQHFITELTQTHRAFNAMSSQLQTLAEENEKHRQTKNLQEFVDIARSFAHALRNPLNALGLATDELTETNLADDRRQRLHQVCQRQIAHIDHWVKAMLDAGLAQHDQTEAHEPQTLLQQAIAATGIEADRFRLQISENLPALHCRPKEVINLFSVLLSNAVEASDADAPIDISLDSKDDLLRVTIRDQGKGIEPAIHERLFEPHNTSKAQGAGMGLYLSRRMARGLYDGELEIVNNAERGTTAILTLKSRSST</sequence>